<dbReference type="SMART" id="SM00557">
    <property type="entry name" value="IG_FLMN"/>
    <property type="match status" value="1"/>
</dbReference>
<dbReference type="InterPro" id="IPR035979">
    <property type="entry name" value="RBD_domain_sf"/>
</dbReference>
<dbReference type="CDD" id="cd00590">
    <property type="entry name" value="RRM_SF"/>
    <property type="match status" value="1"/>
</dbReference>
<feature type="repeat" description="Filamin" evidence="1">
    <location>
        <begin position="73"/>
        <end position="179"/>
    </location>
</feature>
<dbReference type="PANTHER" id="PTHR32343:SF8">
    <property type="entry name" value="RNA RECOGNITION MOTIF (RRM)-CONTAINING PROTEIN"/>
    <property type="match status" value="1"/>
</dbReference>
<feature type="domain" description="RRM" evidence="4">
    <location>
        <begin position="276"/>
        <end position="347"/>
    </location>
</feature>
<dbReference type="Gene3D" id="3.30.70.330">
    <property type="match status" value="1"/>
</dbReference>
<feature type="region of interest" description="Disordered" evidence="3">
    <location>
        <begin position="417"/>
        <end position="663"/>
    </location>
</feature>
<organism evidence="5 6">
    <name type="scientific">Ceratopteris richardii</name>
    <name type="common">Triangle waterfern</name>
    <dbReference type="NCBI Taxonomy" id="49495"/>
    <lineage>
        <taxon>Eukaryota</taxon>
        <taxon>Viridiplantae</taxon>
        <taxon>Streptophyta</taxon>
        <taxon>Embryophyta</taxon>
        <taxon>Tracheophyta</taxon>
        <taxon>Polypodiopsida</taxon>
        <taxon>Polypodiidae</taxon>
        <taxon>Polypodiales</taxon>
        <taxon>Pteridineae</taxon>
        <taxon>Pteridaceae</taxon>
        <taxon>Parkerioideae</taxon>
        <taxon>Ceratopteris</taxon>
    </lineage>
</organism>
<dbReference type="SUPFAM" id="SSF54928">
    <property type="entry name" value="RNA-binding domain, RBD"/>
    <property type="match status" value="1"/>
</dbReference>
<comment type="caution">
    <text evidence="5">The sequence shown here is derived from an EMBL/GenBank/DDBJ whole genome shotgun (WGS) entry which is preliminary data.</text>
</comment>
<dbReference type="InterPro" id="IPR017868">
    <property type="entry name" value="Filamin/ABP280_repeat-like"/>
</dbReference>
<keyword evidence="2" id="KW-0694">RNA-binding</keyword>
<reference evidence="5" key="1">
    <citation type="submission" date="2021-08" db="EMBL/GenBank/DDBJ databases">
        <title>WGS assembly of Ceratopteris richardii.</title>
        <authorList>
            <person name="Marchant D.B."/>
            <person name="Chen G."/>
            <person name="Jenkins J."/>
            <person name="Shu S."/>
            <person name="Leebens-Mack J."/>
            <person name="Grimwood J."/>
            <person name="Schmutz J."/>
            <person name="Soltis P."/>
            <person name="Soltis D."/>
            <person name="Chen Z.-H."/>
        </authorList>
    </citation>
    <scope>NUCLEOTIDE SEQUENCE</scope>
    <source>
        <strain evidence="5">Whitten #5841</strain>
        <tissue evidence="5">Leaf</tissue>
    </source>
</reference>
<evidence type="ECO:0000256" key="2">
    <source>
        <dbReference type="PROSITE-ProRule" id="PRU00176"/>
    </source>
</evidence>
<dbReference type="SUPFAM" id="SSF81296">
    <property type="entry name" value="E set domains"/>
    <property type="match status" value="1"/>
</dbReference>
<gene>
    <name evidence="5" type="ORF">KP509_33G033500</name>
</gene>
<feature type="compositionally biased region" description="Basic and acidic residues" evidence="3">
    <location>
        <begin position="582"/>
        <end position="600"/>
    </location>
</feature>
<dbReference type="InterPro" id="IPR000504">
    <property type="entry name" value="RRM_dom"/>
</dbReference>
<evidence type="ECO:0000259" key="4">
    <source>
        <dbReference type="PROSITE" id="PS50102"/>
    </source>
</evidence>
<dbReference type="PANTHER" id="PTHR32343">
    <property type="entry name" value="SERINE/ARGININE-RICH SPLICING FACTOR"/>
    <property type="match status" value="1"/>
</dbReference>
<feature type="compositionally biased region" description="Basic residues" evidence="3">
    <location>
        <begin position="770"/>
        <end position="781"/>
    </location>
</feature>
<evidence type="ECO:0000256" key="1">
    <source>
        <dbReference type="PROSITE-ProRule" id="PRU00087"/>
    </source>
</evidence>
<dbReference type="Gene3D" id="2.60.40.10">
    <property type="entry name" value="Immunoglobulins"/>
    <property type="match status" value="1"/>
</dbReference>
<dbReference type="PROSITE" id="PS50102">
    <property type="entry name" value="RRM"/>
    <property type="match status" value="1"/>
</dbReference>
<name>A0A8T2QPK1_CERRI</name>
<dbReference type="EMBL" id="CM035438">
    <property type="protein sequence ID" value="KAH7285558.1"/>
    <property type="molecule type" value="Genomic_DNA"/>
</dbReference>
<evidence type="ECO:0000313" key="6">
    <source>
        <dbReference type="Proteomes" id="UP000825935"/>
    </source>
</evidence>
<sequence>MANNTARPVWIKQAEEAKLKEEQEKSAAAWEAFNSTFKDVNVGAAETQADQKDHGSGSDSEEDEAQILANKPIGPVDPSKCTAAGTGVAGGAAGAAASFVIVTKDSYGRRVPQGGAQIKVKVTPAAGVSGGEVEQEALVKDHGDGTYTVTYVVAKRGNYVVSVDCNGMPILNSPFPVFFSGGSAAVPLTTPASLLPTPFSNGMAPNPYLGGIASMYQTGVPNMQLPLAPSAAAMAAAQAIMAARAYEAAQAREAASAPASKDSKEDEEKQKELLTRTLQVTNLSPILNVDQVQKLFSFCGTVTECKIDASKQLAYVQYSKPEEAKAALALNNMGVGGRPINVEMARSLPSQKAAAVANGLPVMMQQAVAIQQFQFQQALLMQQAVASQQAALQAATAKTASEMAAARAAEISKSLNIVGNGEPEAKEASGTKSNPPRSKRSRSPSPIRYRPRHRSRSRSRSPIRYQRSRRSRSRSRDRHRYGGDDRSRTWYYRSGDDYYRSHSSRHYRERDREYDQRSTHRRSPSRSKRRASSRSPKSKRERSHSPRSRPEGKNRSRSRSPKQRLEERNRSRSHSPRHRTADKHDNYSHSPRQKVEDKVKNHGHSPRQQAEDKNQSQSCSSPKRSGENISERPWSLHAKDLVRDGHDKRHRDLMEKTSSRSKESTFAFKKLEKVYDDDDVQRTSSPKEFSPVLERDTDVHFVGPEEHDEKAHVELSAKAPVILETPFVSKNDDANMVEVSEVTERVRTDNKERKHHDRKHKRDDDETREKRKRRHKHRSRRSSSDSAEARNKHDREDGSRHRKSSKKKSRHSKSASVSKSEGD</sequence>
<dbReference type="GO" id="GO:0003723">
    <property type="term" value="F:RNA binding"/>
    <property type="evidence" value="ECO:0007669"/>
    <property type="project" value="UniProtKB-UniRule"/>
</dbReference>
<accession>A0A8T2QPK1</accession>
<dbReference type="AlphaFoldDB" id="A0A8T2QPK1"/>
<keyword evidence="6" id="KW-1185">Reference proteome</keyword>
<protein>
    <recommendedName>
        <fullName evidence="4">RRM domain-containing protein</fullName>
    </recommendedName>
</protein>
<dbReference type="InterPro" id="IPR012677">
    <property type="entry name" value="Nucleotide-bd_a/b_plait_sf"/>
</dbReference>
<feature type="compositionally biased region" description="Basic residues" evidence="3">
    <location>
        <begin position="519"/>
        <end position="547"/>
    </location>
</feature>
<dbReference type="InterPro" id="IPR013783">
    <property type="entry name" value="Ig-like_fold"/>
</dbReference>
<feature type="compositionally biased region" description="Basic residues" evidence="3">
    <location>
        <begin position="800"/>
        <end position="813"/>
    </location>
</feature>
<feature type="compositionally biased region" description="Basic and acidic residues" evidence="3">
    <location>
        <begin position="480"/>
        <end position="518"/>
    </location>
</feature>
<dbReference type="Pfam" id="PF00076">
    <property type="entry name" value="RRM_1"/>
    <property type="match status" value="1"/>
</dbReference>
<dbReference type="OrthoDB" id="79941at2759"/>
<feature type="region of interest" description="Disordered" evidence="3">
    <location>
        <begin position="725"/>
        <end position="823"/>
    </location>
</feature>
<dbReference type="InterPro" id="IPR014756">
    <property type="entry name" value="Ig_E-set"/>
</dbReference>
<feature type="compositionally biased region" description="Low complexity" evidence="3">
    <location>
        <begin position="814"/>
        <end position="823"/>
    </location>
</feature>
<proteinExistence type="predicted"/>
<evidence type="ECO:0000256" key="3">
    <source>
        <dbReference type="SAM" id="MobiDB-lite"/>
    </source>
</evidence>
<feature type="compositionally biased region" description="Basic and acidic residues" evidence="3">
    <location>
        <begin position="742"/>
        <end position="752"/>
    </location>
</feature>
<feature type="compositionally biased region" description="Basic residues" evidence="3">
    <location>
        <begin position="449"/>
        <end position="479"/>
    </location>
</feature>
<feature type="compositionally biased region" description="Basic and acidic residues" evidence="3">
    <location>
        <begin position="637"/>
        <end position="663"/>
    </location>
</feature>
<evidence type="ECO:0000313" key="5">
    <source>
        <dbReference type="EMBL" id="KAH7285558.1"/>
    </source>
</evidence>
<dbReference type="InterPro" id="IPR001298">
    <property type="entry name" value="Filamin/ABP280_rpt"/>
</dbReference>
<dbReference type="Proteomes" id="UP000825935">
    <property type="component" value="Chromosome 33"/>
</dbReference>
<feature type="region of interest" description="Disordered" evidence="3">
    <location>
        <begin position="41"/>
        <end position="64"/>
    </location>
</feature>
<dbReference type="Pfam" id="PF00630">
    <property type="entry name" value="Filamin"/>
    <property type="match status" value="1"/>
</dbReference>
<dbReference type="PROSITE" id="PS50194">
    <property type="entry name" value="FILAMIN_REPEAT"/>
    <property type="match status" value="1"/>
</dbReference>
<dbReference type="SMART" id="SM00360">
    <property type="entry name" value="RRM"/>
    <property type="match status" value="1"/>
</dbReference>
<feature type="compositionally biased region" description="Basic residues" evidence="3">
    <location>
        <begin position="571"/>
        <end position="581"/>
    </location>
</feature>
<feature type="compositionally biased region" description="Basic and acidic residues" evidence="3">
    <location>
        <begin position="787"/>
        <end position="799"/>
    </location>
</feature>
<dbReference type="OMA" id="WICVEEV"/>
<feature type="region of interest" description="Disordered" evidence="3">
    <location>
        <begin position="677"/>
        <end position="696"/>
    </location>
</feature>